<name>A0ACC6P1N0_9BURK</name>
<keyword evidence="2" id="KW-1185">Reference proteome</keyword>
<accession>A0ACC6P1N0</accession>
<reference evidence="1" key="1">
    <citation type="submission" date="2023-10" db="EMBL/GenBank/DDBJ databases">
        <title>Amphibacter perezi, gen. nov., sp. nov. a novel taxa of the family Comamonadaceae, class Betaproteobacteria isolated from the skin microbiota of Pelophylax perezi from different populations.</title>
        <authorList>
            <person name="Costa S."/>
            <person name="Proenca D.N."/>
            <person name="Lopes I."/>
            <person name="Morais P.V."/>
        </authorList>
    </citation>
    <scope>NUCLEOTIDE SEQUENCE</scope>
    <source>
        <strain evidence="1">SL12-8</strain>
    </source>
</reference>
<organism evidence="1 2">
    <name type="scientific">Amphibiibacter pelophylacis</name>
    <dbReference type="NCBI Taxonomy" id="1799477"/>
    <lineage>
        <taxon>Bacteria</taxon>
        <taxon>Pseudomonadati</taxon>
        <taxon>Pseudomonadota</taxon>
        <taxon>Betaproteobacteria</taxon>
        <taxon>Burkholderiales</taxon>
        <taxon>Sphaerotilaceae</taxon>
        <taxon>Amphibiibacter</taxon>
    </lineage>
</organism>
<sequence>MTAARLSAVALTLLLAACSAAQSVPSSRPGLGAEAPGLARASARTPPLAACPLRWATVDRVSDGDTIRVWLDGEPAARTASGKPRSTSVRLLGLDAPETCQSGGAQATQALRGWLPPGRRIALTNACQADRYGRLLATVHLDGLSVNAALLDAGLAWHWTGSQPTGQPRGDTGFASRQARAQQQRLGVFADPLAQSPWDFRRTHGPC</sequence>
<dbReference type="EMBL" id="JAWDIE010000008">
    <property type="protein sequence ID" value="MEJ7138104.1"/>
    <property type="molecule type" value="Genomic_DNA"/>
</dbReference>
<evidence type="ECO:0000313" key="2">
    <source>
        <dbReference type="Proteomes" id="UP001364695"/>
    </source>
</evidence>
<evidence type="ECO:0000313" key="1">
    <source>
        <dbReference type="EMBL" id="MEJ7138104.1"/>
    </source>
</evidence>
<dbReference type="Proteomes" id="UP001364695">
    <property type="component" value="Unassembled WGS sequence"/>
</dbReference>
<gene>
    <name evidence="1" type="ORF">RV045_06625</name>
</gene>
<protein>
    <submittedName>
        <fullName evidence="1">Thermonuclease family protein</fullName>
    </submittedName>
</protein>
<proteinExistence type="predicted"/>
<comment type="caution">
    <text evidence="1">The sequence shown here is derived from an EMBL/GenBank/DDBJ whole genome shotgun (WGS) entry which is preliminary data.</text>
</comment>